<feature type="transmembrane region" description="Helical" evidence="6">
    <location>
        <begin position="110"/>
        <end position="129"/>
    </location>
</feature>
<protein>
    <recommendedName>
        <fullName evidence="7">Type II secretion system protein GspF domain-containing protein</fullName>
    </recommendedName>
</protein>
<sequence length="282" mass="30844">MAASSAIFCALSIIFLLRFFSTRAVRRASAIAMAGLASEESGPGWPFRLRTLVSDLIERLGRLHPGSESRDIGLLIGESGLQFSILHLQGMRLASGLLGILAVLPLGRTAILWAPALFALGYHLPIFLLKKRRKQRLARIGTELPEMVDLMAVLCFSGESLLQALAHSTAACAHLSSQAELQEIVDRIRFGEGTAEALRRASNHPCPELRRFSRVLVRAEEYGSPIADTLEELASEFKSARREKERVKAARGSVLILFPLVFLILPSFLLLTIGGMILGYGL</sequence>
<evidence type="ECO:0000256" key="2">
    <source>
        <dbReference type="ARBA" id="ARBA00022475"/>
    </source>
</evidence>
<dbReference type="Pfam" id="PF00482">
    <property type="entry name" value="T2SSF"/>
    <property type="match status" value="1"/>
</dbReference>
<keyword evidence="4 6" id="KW-1133">Transmembrane helix</keyword>
<comment type="caution">
    <text evidence="8">The sequence shown here is derived from an EMBL/GenBank/DDBJ whole genome shotgun (WGS) entry which is preliminary data.</text>
</comment>
<dbReference type="InterPro" id="IPR018076">
    <property type="entry name" value="T2SS_GspF_dom"/>
</dbReference>
<dbReference type="EMBL" id="MELK01000054">
    <property type="protein sequence ID" value="OFW55419.1"/>
    <property type="molecule type" value="Genomic_DNA"/>
</dbReference>
<evidence type="ECO:0000256" key="5">
    <source>
        <dbReference type="ARBA" id="ARBA00023136"/>
    </source>
</evidence>
<accession>A0A1F2WEY8</accession>
<evidence type="ECO:0000313" key="8">
    <source>
        <dbReference type="EMBL" id="OFW55419.1"/>
    </source>
</evidence>
<keyword evidence="2" id="KW-1003">Cell membrane</keyword>
<evidence type="ECO:0000256" key="4">
    <source>
        <dbReference type="ARBA" id="ARBA00022989"/>
    </source>
</evidence>
<evidence type="ECO:0000256" key="3">
    <source>
        <dbReference type="ARBA" id="ARBA00022692"/>
    </source>
</evidence>
<dbReference type="AlphaFoldDB" id="A0A1F2WEY8"/>
<feature type="domain" description="Type II secretion system protein GspF" evidence="7">
    <location>
        <begin position="148"/>
        <end position="272"/>
    </location>
</feature>
<name>A0A1F2WEY8_9ACTN</name>
<dbReference type="InterPro" id="IPR042094">
    <property type="entry name" value="T2SS_GspF_sf"/>
</dbReference>
<reference evidence="8 9" key="1">
    <citation type="journal article" date="2016" name="Nat. Commun.">
        <title>Thousands of microbial genomes shed light on interconnected biogeochemical processes in an aquifer system.</title>
        <authorList>
            <person name="Anantharaman K."/>
            <person name="Brown C.T."/>
            <person name="Hug L.A."/>
            <person name="Sharon I."/>
            <person name="Castelle C.J."/>
            <person name="Probst A.J."/>
            <person name="Thomas B.C."/>
            <person name="Singh A."/>
            <person name="Wilkins M.J."/>
            <person name="Karaoz U."/>
            <person name="Brodie E.L."/>
            <person name="Williams K.H."/>
            <person name="Hubbard S.S."/>
            <person name="Banfield J.F."/>
        </authorList>
    </citation>
    <scope>NUCLEOTIDE SEQUENCE [LARGE SCALE GENOMIC DNA]</scope>
</reference>
<organism evidence="8 9">
    <name type="scientific">Candidatus Solincola sediminis</name>
    <dbReference type="NCBI Taxonomy" id="1797199"/>
    <lineage>
        <taxon>Bacteria</taxon>
        <taxon>Bacillati</taxon>
        <taxon>Actinomycetota</taxon>
        <taxon>Candidatus Geothermincolia</taxon>
        <taxon>Candidatus Geothermincolales</taxon>
        <taxon>Candidatus Geothermincolaceae</taxon>
        <taxon>Candidatus Solincola</taxon>
    </lineage>
</organism>
<evidence type="ECO:0000259" key="7">
    <source>
        <dbReference type="Pfam" id="PF00482"/>
    </source>
</evidence>
<feature type="transmembrane region" description="Helical" evidence="6">
    <location>
        <begin position="254"/>
        <end position="280"/>
    </location>
</feature>
<gene>
    <name evidence="8" type="ORF">A2Y75_09890</name>
</gene>
<keyword evidence="5 6" id="KW-0472">Membrane</keyword>
<comment type="subcellular location">
    <subcellularLocation>
        <location evidence="1">Cell membrane</location>
        <topology evidence="1">Multi-pass membrane protein</topology>
    </subcellularLocation>
</comment>
<keyword evidence="3 6" id="KW-0812">Transmembrane</keyword>
<evidence type="ECO:0000256" key="1">
    <source>
        <dbReference type="ARBA" id="ARBA00004651"/>
    </source>
</evidence>
<proteinExistence type="predicted"/>
<dbReference type="PANTHER" id="PTHR35007">
    <property type="entry name" value="INTEGRAL MEMBRANE PROTEIN-RELATED"/>
    <property type="match status" value="1"/>
</dbReference>
<dbReference type="Proteomes" id="UP000177876">
    <property type="component" value="Unassembled WGS sequence"/>
</dbReference>
<evidence type="ECO:0000256" key="6">
    <source>
        <dbReference type="SAM" id="Phobius"/>
    </source>
</evidence>
<dbReference type="GO" id="GO:0005886">
    <property type="term" value="C:plasma membrane"/>
    <property type="evidence" value="ECO:0007669"/>
    <property type="project" value="UniProtKB-SubCell"/>
</dbReference>
<dbReference type="PANTHER" id="PTHR35007:SF2">
    <property type="entry name" value="PILUS ASSEMBLE PROTEIN"/>
    <property type="match status" value="1"/>
</dbReference>
<dbReference type="STRING" id="1797197.A2Y75_09890"/>
<dbReference type="Gene3D" id="1.20.81.30">
    <property type="entry name" value="Type II secretion system (T2SS), domain F"/>
    <property type="match status" value="1"/>
</dbReference>
<evidence type="ECO:0000313" key="9">
    <source>
        <dbReference type="Proteomes" id="UP000177876"/>
    </source>
</evidence>